<comment type="caution">
    <text evidence="1">The sequence shown here is derived from an EMBL/GenBank/DDBJ whole genome shotgun (WGS) entry which is preliminary data.</text>
</comment>
<gene>
    <name evidence="1" type="ORF">TU86_06645</name>
</gene>
<dbReference type="Proteomes" id="UP000036325">
    <property type="component" value="Unassembled WGS sequence"/>
</dbReference>
<evidence type="ECO:0000313" key="2">
    <source>
        <dbReference type="Proteomes" id="UP000036325"/>
    </source>
</evidence>
<proteinExistence type="predicted"/>
<dbReference type="RefSeq" id="WP_048363497.1">
    <property type="nucleotide sequence ID" value="NZ_JYLF01000002.1"/>
</dbReference>
<reference evidence="1 2" key="1">
    <citation type="submission" date="2015-02" db="EMBL/GenBank/DDBJ databases">
        <title>Pseudomonas helleri sp. nov. and Pseudomonas weihenstephanensis sp. nov., isolated from raw cows milk.</title>
        <authorList>
            <person name="von Neubeck M."/>
            <person name="Huptas C."/>
            <person name="Wenning M."/>
            <person name="Scherer S."/>
        </authorList>
    </citation>
    <scope>NUCLEOTIDE SEQUENCE [LARGE SCALE GENOMIC DNA]</scope>
    <source>
        <strain evidence="1 2">DSM 29166</strain>
    </source>
</reference>
<dbReference type="AlphaFoldDB" id="A0A0J6IS78"/>
<sequence>MIQGQVVFYMWHSFRQSLIHKHYFFLEQARKRLLSQFEDMGTDSKRAAVEWLAKHSSGFNSDRDDAESYYESAYDAGIEHYELLNGMRDQTRLSVLAGLFHDWEKQLRDWMAKEVRHSYGSENAANKIWKANFSQIIDLIESYGWPIRNAQYFERIDECRCVVNVYKHGDGGSFVELKKKYPYYLVIPFAVIDPIFFDVDLLDYTNVKVSDSQLQEFSDAIVNFWQDVPERLYGRDGMEVPDWFGNAINTDQATRLGNRSVPKN</sequence>
<name>A0A0J6IS78_9PSED</name>
<accession>A0A0J6IS78</accession>
<dbReference type="PATRIC" id="fig|1608994.3.peg.1930"/>
<evidence type="ECO:0000313" key="1">
    <source>
        <dbReference type="EMBL" id="KMN14964.1"/>
    </source>
</evidence>
<organism evidence="1 2">
    <name type="scientific">Pseudomonas weihenstephanensis</name>
    <dbReference type="NCBI Taxonomy" id="1608994"/>
    <lineage>
        <taxon>Bacteria</taxon>
        <taxon>Pseudomonadati</taxon>
        <taxon>Pseudomonadota</taxon>
        <taxon>Gammaproteobacteria</taxon>
        <taxon>Pseudomonadales</taxon>
        <taxon>Pseudomonadaceae</taxon>
        <taxon>Pseudomonas</taxon>
    </lineage>
</organism>
<protein>
    <submittedName>
        <fullName evidence="1">Uncharacterized protein</fullName>
    </submittedName>
</protein>
<dbReference type="EMBL" id="JYLF01000002">
    <property type="protein sequence ID" value="KMN14964.1"/>
    <property type="molecule type" value="Genomic_DNA"/>
</dbReference>